<dbReference type="Pfam" id="PF00072">
    <property type="entry name" value="Response_reg"/>
    <property type="match status" value="1"/>
</dbReference>
<dbReference type="InterPro" id="IPR036890">
    <property type="entry name" value="HATPase_C_sf"/>
</dbReference>
<dbReference type="RefSeq" id="WP_066884019.1">
    <property type="nucleotide sequence ID" value="NZ_LODL01000021.1"/>
</dbReference>
<feature type="domain" description="PAC" evidence="11">
    <location>
        <begin position="200"/>
        <end position="253"/>
    </location>
</feature>
<dbReference type="SUPFAM" id="SSF52172">
    <property type="entry name" value="CheY-like"/>
    <property type="match status" value="1"/>
</dbReference>
<dbReference type="CDD" id="cd00130">
    <property type="entry name" value="PAS"/>
    <property type="match status" value="3"/>
</dbReference>
<dbReference type="CDD" id="cd00082">
    <property type="entry name" value="HisKA"/>
    <property type="match status" value="1"/>
</dbReference>
<dbReference type="InterPro" id="IPR000014">
    <property type="entry name" value="PAS"/>
</dbReference>
<dbReference type="SMART" id="SM00091">
    <property type="entry name" value="PAS"/>
    <property type="match status" value="4"/>
</dbReference>
<dbReference type="InterPro" id="IPR003594">
    <property type="entry name" value="HATPase_dom"/>
</dbReference>
<dbReference type="SUPFAM" id="SSF55874">
    <property type="entry name" value="ATPase domain of HSP90 chaperone/DNA topoisomerase II/histidine kinase"/>
    <property type="match status" value="1"/>
</dbReference>
<dbReference type="SUPFAM" id="SSF47384">
    <property type="entry name" value="Homodimeric domain of signal transducing histidine kinase"/>
    <property type="match status" value="1"/>
</dbReference>
<dbReference type="InterPro" id="IPR000700">
    <property type="entry name" value="PAS-assoc_C"/>
</dbReference>
<name>A0A133XHL9_9RHOO</name>
<dbReference type="FunFam" id="3.30.565.10:FF:000010">
    <property type="entry name" value="Sensor histidine kinase RcsC"/>
    <property type="match status" value="1"/>
</dbReference>
<dbReference type="PANTHER" id="PTHR45339:SF1">
    <property type="entry name" value="HYBRID SIGNAL TRANSDUCTION HISTIDINE KINASE J"/>
    <property type="match status" value="1"/>
</dbReference>
<evidence type="ECO:0000256" key="4">
    <source>
        <dbReference type="ARBA" id="ARBA00023012"/>
    </source>
</evidence>
<dbReference type="GO" id="GO:0000155">
    <property type="term" value="F:phosphorelay sensor kinase activity"/>
    <property type="evidence" value="ECO:0007669"/>
    <property type="project" value="InterPro"/>
</dbReference>
<evidence type="ECO:0000256" key="5">
    <source>
        <dbReference type="ARBA" id="ARBA00058004"/>
    </source>
</evidence>
<evidence type="ECO:0000313" key="12">
    <source>
        <dbReference type="EMBL" id="KXB30418.1"/>
    </source>
</evidence>
<feature type="domain" description="PAS" evidence="10">
    <location>
        <begin position="24"/>
        <end position="72"/>
    </location>
</feature>
<dbReference type="PROSITE" id="PS50109">
    <property type="entry name" value="HIS_KIN"/>
    <property type="match status" value="1"/>
</dbReference>
<dbReference type="InterPro" id="IPR013656">
    <property type="entry name" value="PAS_4"/>
</dbReference>
<gene>
    <name evidence="12" type="ORF">AT959_13850</name>
</gene>
<dbReference type="InterPro" id="IPR004358">
    <property type="entry name" value="Sig_transdc_His_kin-like_C"/>
</dbReference>
<reference evidence="12 13" key="1">
    <citation type="submission" date="2015-12" db="EMBL/GenBank/DDBJ databases">
        <title>Nitrous oxide reduction kinetics distinguish bacteria harboring typical versus atypical NosZ.</title>
        <authorList>
            <person name="Yoon S."/>
            <person name="Nissen S."/>
            <person name="Park D."/>
            <person name="Sanford R.A."/>
            <person name="Loeffler F.E."/>
        </authorList>
    </citation>
    <scope>NUCLEOTIDE SEQUENCE [LARGE SCALE GENOMIC DNA]</scope>
    <source>
        <strain evidence="12 13">ATCC BAA-841</strain>
    </source>
</reference>
<feature type="domain" description="PAS" evidence="10">
    <location>
        <begin position="254"/>
        <end position="325"/>
    </location>
</feature>
<keyword evidence="4" id="KW-0902">Two-component regulatory system</keyword>
<feature type="modified residue" description="4-aspartylphosphate" evidence="7">
    <location>
        <position position="841"/>
    </location>
</feature>
<evidence type="ECO:0000256" key="1">
    <source>
        <dbReference type="ARBA" id="ARBA00000085"/>
    </source>
</evidence>
<feature type="domain" description="Histidine kinase" evidence="8">
    <location>
        <begin position="544"/>
        <end position="764"/>
    </location>
</feature>
<proteinExistence type="predicted"/>
<dbReference type="Proteomes" id="UP000070186">
    <property type="component" value="Unassembled WGS sequence"/>
</dbReference>
<feature type="domain" description="PAS" evidence="10">
    <location>
        <begin position="381"/>
        <end position="436"/>
    </location>
</feature>
<accession>A0A133XHL9</accession>
<dbReference type="Pfam" id="PF08447">
    <property type="entry name" value="PAS_3"/>
    <property type="match status" value="1"/>
</dbReference>
<feature type="domain" description="PAC" evidence="11">
    <location>
        <begin position="323"/>
        <end position="380"/>
    </location>
</feature>
<sequence length="912" mass="101089">MIKTDGRPVLEARIRMVLRDDLPVLSVSDGMEALLGYRADDFLASGITLPTLIHPDDLDIAEHLFSREVHDTAGTVNIRLRHADGRIRCLKAHYQKDGASKHPAPTLDLLLQDAKSLARPLGAQDMMANFRAMMEITDDYIYFKDRNHVMTGASQTLVAITAPSEHWTDLLGQTDYDIFPEEFADHYYRLEKQVFAGAAVAHEIQETLGNDGRKGWVDNRKYPIKDASGEIIGLFGIARDITDKIQVEQALRRERQTLQLILDAAPIGIWLQDANGKLSFVNKAFCQAMGIAESRFLAAAHYTELIPPAFREQCLAADRKALADREISVTQQRLPFSDGQIHDLRVIKAVKCNEQGHPVALVSLSLDITEELQQERILRESEERFRAIFEQVPSISVQGYDRNRRVIFWNKASETLYGYSREEALGALLEDLIIPDAMRDGVIRQTSAWVAGGPPIPAGELTLRRADGSPVEVFSSHVMLHGSRGEPEMYCIDIDISERKRGEIELDRHRHHLEDVVAERTAELVKAKEAAETANIAKSAFLANMSHEIRTPLNAIAGMAHLIRRNGLSPEQQERMGKLEAASEHLLAIINAILELSKIEAGKFSLEEVPLNVEALLENVASILHDRAQAKQLTLSIEAAALPNCLLGDPTRLQQALLNYATNAIKFTDSGYVSLRAKLLSETADSAVLHFEVADSGIGIPADVMQRLFAAFEQADNTMTRKYGGTGLGLAITRKLAQLMGGDAGAESRPGIGSSFWFTVRLKKGAPFSPLRPAILLSEAEAVLKHDHAGSRILLAEDEPINREITLTLLGELGLLVDFAEDGIAACERASQTDYKLILMDMQMPRLDGLDATRQIRAMPRHSTTPIVAMTANAFIEDKVRCFEAGMNDFIAKPVEPEALFLCVLKWLRSPR</sequence>
<dbReference type="Gene3D" id="3.30.565.10">
    <property type="entry name" value="Histidine kinase-like ATPase, C-terminal domain"/>
    <property type="match status" value="1"/>
</dbReference>
<evidence type="ECO:0000256" key="6">
    <source>
        <dbReference type="ARBA" id="ARBA00070152"/>
    </source>
</evidence>
<dbReference type="PROSITE" id="PS50110">
    <property type="entry name" value="RESPONSE_REGULATORY"/>
    <property type="match status" value="1"/>
</dbReference>
<dbReference type="SMART" id="SM00388">
    <property type="entry name" value="HisKA"/>
    <property type="match status" value="1"/>
</dbReference>
<evidence type="ECO:0000259" key="11">
    <source>
        <dbReference type="PROSITE" id="PS50113"/>
    </source>
</evidence>
<dbReference type="AlphaFoldDB" id="A0A133XHL9"/>
<dbReference type="EMBL" id="LODL01000021">
    <property type="protein sequence ID" value="KXB30418.1"/>
    <property type="molecule type" value="Genomic_DNA"/>
</dbReference>
<evidence type="ECO:0000313" key="13">
    <source>
        <dbReference type="Proteomes" id="UP000070186"/>
    </source>
</evidence>
<dbReference type="PROSITE" id="PS50112">
    <property type="entry name" value="PAS"/>
    <property type="match status" value="3"/>
</dbReference>
<dbReference type="Gene3D" id="3.30.450.20">
    <property type="entry name" value="PAS domain"/>
    <property type="match status" value="4"/>
</dbReference>
<dbReference type="SMART" id="SM00086">
    <property type="entry name" value="PAC"/>
    <property type="match status" value="3"/>
</dbReference>
<dbReference type="PANTHER" id="PTHR45339">
    <property type="entry name" value="HYBRID SIGNAL TRANSDUCTION HISTIDINE KINASE J"/>
    <property type="match status" value="1"/>
</dbReference>
<dbReference type="NCBIfam" id="TIGR00229">
    <property type="entry name" value="sensory_box"/>
    <property type="match status" value="3"/>
</dbReference>
<comment type="catalytic activity">
    <reaction evidence="1">
        <text>ATP + protein L-histidine = ADP + protein N-phospho-L-histidine.</text>
        <dbReference type="EC" id="2.7.13.3"/>
    </reaction>
</comment>
<evidence type="ECO:0000259" key="9">
    <source>
        <dbReference type="PROSITE" id="PS50110"/>
    </source>
</evidence>
<dbReference type="InterPro" id="IPR001610">
    <property type="entry name" value="PAC"/>
</dbReference>
<dbReference type="SMART" id="SM00448">
    <property type="entry name" value="REC"/>
    <property type="match status" value="1"/>
</dbReference>
<dbReference type="Pfam" id="PF08448">
    <property type="entry name" value="PAS_4"/>
    <property type="match status" value="3"/>
</dbReference>
<dbReference type="InterPro" id="IPR011006">
    <property type="entry name" value="CheY-like_superfamily"/>
</dbReference>
<dbReference type="Gene3D" id="1.10.287.130">
    <property type="match status" value="1"/>
</dbReference>
<feature type="domain" description="Response regulatory" evidence="9">
    <location>
        <begin position="792"/>
        <end position="908"/>
    </location>
</feature>
<evidence type="ECO:0000256" key="3">
    <source>
        <dbReference type="ARBA" id="ARBA00022553"/>
    </source>
</evidence>
<comment type="function">
    <text evidence="5">Member of the two-component regulatory system BvgS/BvgA. Phosphorylates BvgA via a four-step phosphorelay in response to environmental signals.</text>
</comment>
<evidence type="ECO:0000256" key="2">
    <source>
        <dbReference type="ARBA" id="ARBA00012438"/>
    </source>
</evidence>
<dbReference type="SUPFAM" id="SSF55785">
    <property type="entry name" value="PYP-like sensor domain (PAS domain)"/>
    <property type="match status" value="4"/>
</dbReference>
<keyword evidence="3 7" id="KW-0597">Phosphoprotein</keyword>
<dbReference type="InterPro" id="IPR003661">
    <property type="entry name" value="HisK_dim/P_dom"/>
</dbReference>
<organism evidence="12 13">
    <name type="scientific">Dechloromonas denitrificans</name>
    <dbReference type="NCBI Taxonomy" id="281362"/>
    <lineage>
        <taxon>Bacteria</taxon>
        <taxon>Pseudomonadati</taxon>
        <taxon>Pseudomonadota</taxon>
        <taxon>Betaproteobacteria</taxon>
        <taxon>Rhodocyclales</taxon>
        <taxon>Azonexaceae</taxon>
        <taxon>Dechloromonas</taxon>
    </lineage>
</organism>
<protein>
    <recommendedName>
        <fullName evidence="6">Virulence sensor protein BvgS</fullName>
        <ecNumber evidence="2">2.7.13.3</ecNumber>
    </recommendedName>
</protein>
<dbReference type="EC" id="2.7.13.3" evidence="2"/>
<dbReference type="PROSITE" id="PS50113">
    <property type="entry name" value="PAC"/>
    <property type="match status" value="3"/>
</dbReference>
<dbReference type="InterPro" id="IPR035965">
    <property type="entry name" value="PAS-like_dom_sf"/>
</dbReference>
<evidence type="ECO:0000259" key="8">
    <source>
        <dbReference type="PROSITE" id="PS50109"/>
    </source>
</evidence>
<evidence type="ECO:0000259" key="10">
    <source>
        <dbReference type="PROSITE" id="PS50112"/>
    </source>
</evidence>
<dbReference type="SMART" id="SM00387">
    <property type="entry name" value="HATPase_c"/>
    <property type="match status" value="1"/>
</dbReference>
<keyword evidence="13" id="KW-1185">Reference proteome</keyword>
<dbReference type="Pfam" id="PF02518">
    <property type="entry name" value="HATPase_c"/>
    <property type="match status" value="1"/>
</dbReference>
<dbReference type="InterPro" id="IPR036097">
    <property type="entry name" value="HisK_dim/P_sf"/>
</dbReference>
<dbReference type="InterPro" id="IPR001789">
    <property type="entry name" value="Sig_transdc_resp-reg_receiver"/>
</dbReference>
<dbReference type="InterPro" id="IPR013655">
    <property type="entry name" value="PAS_fold_3"/>
</dbReference>
<comment type="caution">
    <text evidence="12">The sequence shown here is derived from an EMBL/GenBank/DDBJ whole genome shotgun (WGS) entry which is preliminary data.</text>
</comment>
<dbReference type="CDD" id="cd17546">
    <property type="entry name" value="REC_hyHK_CKI1_RcsC-like"/>
    <property type="match status" value="1"/>
</dbReference>
<dbReference type="STRING" id="281362.AT959_13850"/>
<dbReference type="Gene3D" id="3.40.50.2300">
    <property type="match status" value="1"/>
</dbReference>
<evidence type="ECO:0000256" key="7">
    <source>
        <dbReference type="PROSITE-ProRule" id="PRU00169"/>
    </source>
</evidence>
<dbReference type="Pfam" id="PF00512">
    <property type="entry name" value="HisKA"/>
    <property type="match status" value="1"/>
</dbReference>
<feature type="domain" description="PAC" evidence="11">
    <location>
        <begin position="457"/>
        <end position="508"/>
    </location>
</feature>
<dbReference type="InterPro" id="IPR005467">
    <property type="entry name" value="His_kinase_dom"/>
</dbReference>
<dbReference type="PRINTS" id="PR00344">
    <property type="entry name" value="BCTRLSENSOR"/>
</dbReference>
<dbReference type="CDD" id="cd16922">
    <property type="entry name" value="HATPase_EvgS-ArcB-TorS-like"/>
    <property type="match status" value="1"/>
</dbReference>